<sequence length="201" mass="21987">MTMQQQRFLNSSSSPSSILSNHEFRLGSSAAHHCGRAIFSDPCPNCGNSKRRLLTLEAETPSASASALRSSDSSAPARHLPPLQLLSGYDARSGDHEAVVLRCDSGAGEEEAEHCFRKTDQSDLLDELPRNHSRSGEQNDDLAPPGLCIDNNSNDNEEEVRNRAGEDDAERESEMGKDTVTFLHKCPCGNKFQFFVLAKPV</sequence>
<proteinExistence type="predicted"/>
<keyword evidence="3" id="KW-1185">Reference proteome</keyword>
<evidence type="ECO:0000313" key="3">
    <source>
        <dbReference type="Proteomes" id="UP001417504"/>
    </source>
</evidence>
<dbReference type="EMBL" id="JBBNAE010000005">
    <property type="protein sequence ID" value="KAK9123395.1"/>
    <property type="molecule type" value="Genomic_DNA"/>
</dbReference>
<accession>A0AAP0IXW5</accession>
<feature type="compositionally biased region" description="Basic and acidic residues" evidence="1">
    <location>
        <begin position="159"/>
        <end position="176"/>
    </location>
</feature>
<feature type="region of interest" description="Disordered" evidence="1">
    <location>
        <begin position="127"/>
        <end position="176"/>
    </location>
</feature>
<reference evidence="2 3" key="1">
    <citation type="submission" date="2024-01" db="EMBL/GenBank/DDBJ databases">
        <title>Genome assemblies of Stephania.</title>
        <authorList>
            <person name="Yang L."/>
        </authorList>
    </citation>
    <scope>NUCLEOTIDE SEQUENCE [LARGE SCALE GENOMIC DNA]</scope>
    <source>
        <strain evidence="2">QJT</strain>
        <tissue evidence="2">Leaf</tissue>
    </source>
</reference>
<evidence type="ECO:0000256" key="1">
    <source>
        <dbReference type="SAM" id="MobiDB-lite"/>
    </source>
</evidence>
<evidence type="ECO:0000313" key="2">
    <source>
        <dbReference type="EMBL" id="KAK9123395.1"/>
    </source>
</evidence>
<gene>
    <name evidence="2" type="ORF">Sjap_012997</name>
</gene>
<feature type="compositionally biased region" description="Basic and acidic residues" evidence="1">
    <location>
        <begin position="127"/>
        <end position="137"/>
    </location>
</feature>
<organism evidence="2 3">
    <name type="scientific">Stephania japonica</name>
    <dbReference type="NCBI Taxonomy" id="461633"/>
    <lineage>
        <taxon>Eukaryota</taxon>
        <taxon>Viridiplantae</taxon>
        <taxon>Streptophyta</taxon>
        <taxon>Embryophyta</taxon>
        <taxon>Tracheophyta</taxon>
        <taxon>Spermatophyta</taxon>
        <taxon>Magnoliopsida</taxon>
        <taxon>Ranunculales</taxon>
        <taxon>Menispermaceae</taxon>
        <taxon>Menispermoideae</taxon>
        <taxon>Cissampelideae</taxon>
        <taxon>Stephania</taxon>
    </lineage>
</organism>
<comment type="caution">
    <text evidence="2">The sequence shown here is derived from an EMBL/GenBank/DDBJ whole genome shotgun (WGS) entry which is preliminary data.</text>
</comment>
<protein>
    <submittedName>
        <fullName evidence="2">Uncharacterized protein</fullName>
    </submittedName>
</protein>
<name>A0AAP0IXW5_9MAGN</name>
<dbReference type="Proteomes" id="UP001417504">
    <property type="component" value="Unassembled WGS sequence"/>
</dbReference>
<dbReference type="AlphaFoldDB" id="A0AAP0IXW5"/>